<dbReference type="Proteomes" id="UP001651050">
    <property type="component" value="Unassembled WGS sequence"/>
</dbReference>
<proteinExistence type="predicted"/>
<evidence type="ECO:0000256" key="1">
    <source>
        <dbReference type="ARBA" id="ARBA00022630"/>
    </source>
</evidence>
<dbReference type="SUPFAM" id="SSF51905">
    <property type="entry name" value="FAD/NAD(P)-binding domain"/>
    <property type="match status" value="1"/>
</dbReference>
<dbReference type="Gene3D" id="1.20.58.100">
    <property type="entry name" value="Fumarate reductase/succinate dehydrogenase flavoprotein-like, C-terminal domain"/>
    <property type="match status" value="1"/>
</dbReference>
<dbReference type="InterPro" id="IPR015939">
    <property type="entry name" value="Fum_Rdtase/Succ_DH_flav-like_C"/>
</dbReference>
<dbReference type="PRINTS" id="PR00368">
    <property type="entry name" value="FADPNR"/>
</dbReference>
<dbReference type="Gene3D" id="3.50.50.60">
    <property type="entry name" value="FAD/NAD(P)-binding domain"/>
    <property type="match status" value="1"/>
</dbReference>
<organism evidence="5 6">
    <name type="scientific">Isoptericola peretonis</name>
    <dbReference type="NCBI Taxonomy" id="2918523"/>
    <lineage>
        <taxon>Bacteria</taxon>
        <taxon>Bacillati</taxon>
        <taxon>Actinomycetota</taxon>
        <taxon>Actinomycetes</taxon>
        <taxon>Micrococcales</taxon>
        <taxon>Promicromonosporaceae</taxon>
        <taxon>Isoptericola</taxon>
    </lineage>
</organism>
<dbReference type="InterPro" id="IPR030664">
    <property type="entry name" value="SdhA/FrdA/AprA"/>
</dbReference>
<dbReference type="Gene3D" id="3.90.700.10">
    <property type="entry name" value="Succinate dehydrogenase/fumarate reductase flavoprotein, catalytic domain"/>
    <property type="match status" value="1"/>
</dbReference>
<evidence type="ECO:0000256" key="2">
    <source>
        <dbReference type="ARBA" id="ARBA00023002"/>
    </source>
</evidence>
<evidence type="ECO:0000259" key="3">
    <source>
        <dbReference type="Pfam" id="PF00890"/>
    </source>
</evidence>
<comment type="caution">
    <text evidence="5">The sequence shown here is derived from an EMBL/GenBank/DDBJ whole genome shotgun (WGS) entry which is preliminary data.</text>
</comment>
<dbReference type="InterPro" id="IPR036188">
    <property type="entry name" value="FAD/NAD-bd_sf"/>
</dbReference>
<dbReference type="EMBL" id="JALQCY010000002">
    <property type="protein sequence ID" value="MCK9793426.1"/>
    <property type="molecule type" value="Genomic_DNA"/>
</dbReference>
<sequence length="576" mass="62371">MSPRIHQLATSVLVIGTGGSGLRAAIELAESGVAVLAVGKRPASDAHTSLAAGGINAALATTDPADTWEQHAADTLQESYLLADPRTVQVVAQNAPRGIDDLERYGMRFDRQEDGRIAQRYFGAHTYRRTAFVGDYTGLEVQRTLVQRASRLDIPVLSTVYITQLLVNDGVVFGAYGFDLTDGSRYLIHADAVILAAGGHTRIWRRTSSRRDENTGDSFRLASDAGARLRDAELVQFHPSGLIEPENAAGTLVSEAARGEGGVLLNNLGERFMARYDRERMELSTRDRVALASYTEIKAGRGSRAGGVWLDLSHLPRETILTRLPRVYQTLLELQMLDVTRDPIEVAPTAHYSMGGVWVRPEDHSTDVDGLFAIGEASSGLHGANRLGGNSLIELLVYGRITGAAAAEYSAGLATQRRSLGAIRDADSSIDMLLGADGDQNVRAMQRSVRDLMTEHAGVVRDEVGLRAGLDALDEVEDRMSRAGVHIDIAGYQDLAHAFDLRSAVLAARATLESALERRESRGCHNRSDHPGLDPELQVNLVWSPTTGVQREAVAPIPTDIAERMHHVSADGKLVE</sequence>
<dbReference type="Pfam" id="PF02910">
    <property type="entry name" value="Succ_DH_flav_C"/>
    <property type="match status" value="1"/>
</dbReference>
<dbReference type="PANTHER" id="PTHR11632:SF51">
    <property type="entry name" value="SUCCINATE DEHYDROGENASE [UBIQUINONE] FLAVOPROTEIN SUBUNIT, MITOCHONDRIAL"/>
    <property type="match status" value="1"/>
</dbReference>
<gene>
    <name evidence="5" type="ORF">M1843_06690</name>
</gene>
<dbReference type="Pfam" id="PF00890">
    <property type="entry name" value="FAD_binding_2"/>
    <property type="match status" value="1"/>
</dbReference>
<dbReference type="PANTHER" id="PTHR11632">
    <property type="entry name" value="SUCCINATE DEHYDROGENASE 2 FLAVOPROTEIN SUBUNIT"/>
    <property type="match status" value="1"/>
</dbReference>
<name>A0ABT0J1R4_9MICO</name>
<dbReference type="RefSeq" id="WP_416343275.1">
    <property type="nucleotide sequence ID" value="NZ_JALQCY010000002.1"/>
</dbReference>
<dbReference type="SUPFAM" id="SSF46977">
    <property type="entry name" value="Succinate dehydrogenase/fumarate reductase flavoprotein C-terminal domain"/>
    <property type="match status" value="1"/>
</dbReference>
<protein>
    <submittedName>
        <fullName evidence="5">FAD-binding protein</fullName>
    </submittedName>
</protein>
<keyword evidence="2" id="KW-0560">Oxidoreductase</keyword>
<dbReference type="InterPro" id="IPR037099">
    <property type="entry name" value="Fum_R/Succ_DH_flav-like_C_sf"/>
</dbReference>
<keyword evidence="6" id="KW-1185">Reference proteome</keyword>
<evidence type="ECO:0000313" key="6">
    <source>
        <dbReference type="Proteomes" id="UP001651050"/>
    </source>
</evidence>
<dbReference type="InterPro" id="IPR003953">
    <property type="entry name" value="FAD-dep_OxRdtase_2_FAD-bd"/>
</dbReference>
<dbReference type="PIRSF" id="PIRSF000171">
    <property type="entry name" value="SDHA_APRA_LASPO"/>
    <property type="match status" value="1"/>
</dbReference>
<dbReference type="PRINTS" id="PR00411">
    <property type="entry name" value="PNDRDTASEI"/>
</dbReference>
<accession>A0ABT0J1R4</accession>
<dbReference type="InterPro" id="IPR027477">
    <property type="entry name" value="Succ_DH/fumarate_Rdtase_cat_sf"/>
</dbReference>
<evidence type="ECO:0000313" key="5">
    <source>
        <dbReference type="EMBL" id="MCK9793426.1"/>
    </source>
</evidence>
<evidence type="ECO:0000259" key="4">
    <source>
        <dbReference type="Pfam" id="PF02910"/>
    </source>
</evidence>
<feature type="domain" description="FAD-dependent oxidoreductase 2 FAD-binding" evidence="3">
    <location>
        <begin position="12"/>
        <end position="392"/>
    </location>
</feature>
<reference evidence="5 6" key="1">
    <citation type="submission" date="2022-02" db="EMBL/GenBank/DDBJ databases">
        <title>The car tank lid bacteriome: a reservoir of bacteria with potential in bioremediation of fuel.</title>
        <authorList>
            <person name="Vidal-Verdu A."/>
            <person name="Gomez-Martinez D."/>
            <person name="Latorre-Perez A."/>
            <person name="Pereto J."/>
            <person name="Porcar M."/>
        </authorList>
    </citation>
    <scope>NUCLEOTIDE SEQUENCE [LARGE SCALE GENOMIC DNA]</scope>
    <source>
        <strain evidence="5 6">4D.3</strain>
    </source>
</reference>
<dbReference type="SUPFAM" id="SSF56425">
    <property type="entry name" value="Succinate dehydrogenase/fumarate reductase flavoprotein, catalytic domain"/>
    <property type="match status" value="1"/>
</dbReference>
<keyword evidence="1" id="KW-0285">Flavoprotein</keyword>
<feature type="domain" description="Fumarate reductase/succinate dehydrogenase flavoprotein-like C-terminal" evidence="4">
    <location>
        <begin position="448"/>
        <end position="534"/>
    </location>
</feature>